<evidence type="ECO:0000256" key="1">
    <source>
        <dbReference type="SAM" id="Phobius"/>
    </source>
</evidence>
<keyword evidence="3" id="KW-1185">Reference proteome</keyword>
<reference evidence="2 3" key="2">
    <citation type="submission" date="2018-11" db="EMBL/GenBank/DDBJ databases">
        <authorList>
            <consortium name="Pathogen Informatics"/>
        </authorList>
    </citation>
    <scope>NUCLEOTIDE SEQUENCE [LARGE SCALE GENOMIC DNA]</scope>
</reference>
<dbReference type="AlphaFoldDB" id="A0A183VB40"/>
<dbReference type="WBParaSite" id="TCNE_0001796401-mRNA-1">
    <property type="protein sequence ID" value="TCNE_0001796401-mRNA-1"/>
    <property type="gene ID" value="TCNE_0001796401"/>
</dbReference>
<organism evidence="3 4">
    <name type="scientific">Toxocara canis</name>
    <name type="common">Canine roundworm</name>
    <dbReference type="NCBI Taxonomy" id="6265"/>
    <lineage>
        <taxon>Eukaryota</taxon>
        <taxon>Metazoa</taxon>
        <taxon>Ecdysozoa</taxon>
        <taxon>Nematoda</taxon>
        <taxon>Chromadorea</taxon>
        <taxon>Rhabditida</taxon>
        <taxon>Spirurina</taxon>
        <taxon>Ascaridomorpha</taxon>
        <taxon>Ascaridoidea</taxon>
        <taxon>Toxocaridae</taxon>
        <taxon>Toxocara</taxon>
    </lineage>
</organism>
<dbReference type="Proteomes" id="UP000050794">
    <property type="component" value="Unassembled WGS sequence"/>
</dbReference>
<gene>
    <name evidence="2" type="ORF">TCNE_LOCUS17960</name>
</gene>
<sequence>MSDTKASRTLLEMQLRRVLVTVDAAICCLLGVALFFAPGPIGDLIFVSYFLSCK</sequence>
<name>A0A183VB40_TOXCA</name>
<dbReference type="EMBL" id="UYWY01024981">
    <property type="protein sequence ID" value="VDM49281.1"/>
    <property type="molecule type" value="Genomic_DNA"/>
</dbReference>
<evidence type="ECO:0000313" key="3">
    <source>
        <dbReference type="Proteomes" id="UP000050794"/>
    </source>
</evidence>
<evidence type="ECO:0000313" key="2">
    <source>
        <dbReference type="EMBL" id="VDM49281.1"/>
    </source>
</evidence>
<keyword evidence="1" id="KW-1133">Transmembrane helix</keyword>
<keyword evidence="1" id="KW-0472">Membrane</keyword>
<proteinExistence type="predicted"/>
<accession>A0A183VB40</accession>
<keyword evidence="1" id="KW-0812">Transmembrane</keyword>
<feature type="transmembrane region" description="Helical" evidence="1">
    <location>
        <begin position="18"/>
        <end position="37"/>
    </location>
</feature>
<evidence type="ECO:0000313" key="4">
    <source>
        <dbReference type="WBParaSite" id="TCNE_0001796401-mRNA-1"/>
    </source>
</evidence>
<reference evidence="4" key="1">
    <citation type="submission" date="2016-06" db="UniProtKB">
        <authorList>
            <consortium name="WormBaseParasite"/>
        </authorList>
    </citation>
    <scope>IDENTIFICATION</scope>
</reference>
<protein>
    <submittedName>
        <fullName evidence="4">Transmembrane protein</fullName>
    </submittedName>
</protein>